<dbReference type="Gene3D" id="1.10.3720.10">
    <property type="entry name" value="MetI-like"/>
    <property type="match status" value="1"/>
</dbReference>
<dbReference type="PANTHER" id="PTHR43357:SF4">
    <property type="entry name" value="INNER MEMBRANE ABC TRANSPORTER PERMEASE PROTEIN YDCV"/>
    <property type="match status" value="1"/>
</dbReference>
<keyword evidence="3" id="KW-1003">Cell membrane</keyword>
<dbReference type="InterPro" id="IPR035906">
    <property type="entry name" value="MetI-like_sf"/>
</dbReference>
<evidence type="ECO:0000259" key="9">
    <source>
        <dbReference type="PROSITE" id="PS50928"/>
    </source>
</evidence>
<keyword evidence="4" id="KW-0997">Cell inner membrane</keyword>
<feature type="transmembrane region" description="Helical" evidence="8">
    <location>
        <begin position="158"/>
        <end position="183"/>
    </location>
</feature>
<feature type="transmembrane region" description="Helical" evidence="8">
    <location>
        <begin position="46"/>
        <end position="72"/>
    </location>
</feature>
<evidence type="ECO:0000313" key="10">
    <source>
        <dbReference type="EMBL" id="MFD1246733.1"/>
    </source>
</evidence>
<evidence type="ECO:0000256" key="6">
    <source>
        <dbReference type="ARBA" id="ARBA00022989"/>
    </source>
</evidence>
<reference evidence="11" key="1">
    <citation type="journal article" date="2019" name="Int. J. Syst. Evol. Microbiol.">
        <title>The Global Catalogue of Microorganisms (GCM) 10K type strain sequencing project: providing services to taxonomists for standard genome sequencing and annotation.</title>
        <authorList>
            <consortium name="The Broad Institute Genomics Platform"/>
            <consortium name="The Broad Institute Genome Sequencing Center for Infectious Disease"/>
            <person name="Wu L."/>
            <person name="Ma J."/>
        </authorList>
    </citation>
    <scope>NUCLEOTIDE SEQUENCE [LARGE SCALE GENOMIC DNA]</scope>
    <source>
        <strain evidence="11">CCUG 52478</strain>
    </source>
</reference>
<feature type="transmembrane region" description="Helical" evidence="8">
    <location>
        <begin position="84"/>
        <end position="105"/>
    </location>
</feature>
<evidence type="ECO:0000256" key="8">
    <source>
        <dbReference type="RuleBase" id="RU363032"/>
    </source>
</evidence>
<comment type="caution">
    <text evidence="10">The sequence shown here is derived from an EMBL/GenBank/DDBJ whole genome shotgun (WGS) entry which is preliminary data.</text>
</comment>
<accession>A0ABW3VXW6</accession>
<dbReference type="Pfam" id="PF00528">
    <property type="entry name" value="BPD_transp_1"/>
    <property type="match status" value="1"/>
</dbReference>
<keyword evidence="5 8" id="KW-0812">Transmembrane</keyword>
<feature type="transmembrane region" description="Helical" evidence="8">
    <location>
        <begin position="216"/>
        <end position="238"/>
    </location>
</feature>
<keyword evidence="2 8" id="KW-0813">Transport</keyword>
<proteinExistence type="inferred from homology"/>
<keyword evidence="11" id="KW-1185">Reference proteome</keyword>
<keyword evidence="7 8" id="KW-0472">Membrane</keyword>
<keyword evidence="6 8" id="KW-1133">Transmembrane helix</keyword>
<dbReference type="PANTHER" id="PTHR43357">
    <property type="entry name" value="INNER MEMBRANE ABC TRANSPORTER PERMEASE PROTEIN YDCV"/>
    <property type="match status" value="1"/>
</dbReference>
<evidence type="ECO:0000256" key="2">
    <source>
        <dbReference type="ARBA" id="ARBA00022448"/>
    </source>
</evidence>
<dbReference type="CDD" id="cd06261">
    <property type="entry name" value="TM_PBP2"/>
    <property type="match status" value="1"/>
</dbReference>
<evidence type="ECO:0000313" key="11">
    <source>
        <dbReference type="Proteomes" id="UP001597229"/>
    </source>
</evidence>
<dbReference type="RefSeq" id="WP_367917789.1">
    <property type="nucleotide sequence ID" value="NZ_BAABAC010000005.1"/>
</dbReference>
<sequence>MLLVAPTLVVIPMAFTSSRTFRFPPPGLSTRWFGELFADPAWMDSFVLSLKVGGVVVLLATSLGTMAAFALVRGTGWWRAPLNGFLLAPMIVPGVITAIAIYYVFLQWHLSSTFLGFVLAHTVVALPFVVLTVGTSLQGVDRRLERASTSLGAGPAATFLHVTLPLIAPGMVTGALFAFLISFDEAIISLFLSGPFNRTLPVQLYQSVSTTLTPTIAAASTLIITLSSAILLLSAVIASRRRTKHV</sequence>
<gene>
    <name evidence="10" type="ORF">ACFQ3F_02925</name>
</gene>
<dbReference type="SUPFAM" id="SSF161098">
    <property type="entry name" value="MetI-like"/>
    <property type="match status" value="1"/>
</dbReference>
<protein>
    <submittedName>
        <fullName evidence="10">ABC transporter permease</fullName>
    </submittedName>
</protein>
<dbReference type="PROSITE" id="PS50928">
    <property type="entry name" value="ABC_TM1"/>
    <property type="match status" value="1"/>
</dbReference>
<evidence type="ECO:0000256" key="1">
    <source>
        <dbReference type="ARBA" id="ARBA00004429"/>
    </source>
</evidence>
<evidence type="ECO:0000256" key="5">
    <source>
        <dbReference type="ARBA" id="ARBA00022692"/>
    </source>
</evidence>
<feature type="transmembrane region" description="Helical" evidence="8">
    <location>
        <begin position="117"/>
        <end position="137"/>
    </location>
</feature>
<evidence type="ECO:0000256" key="3">
    <source>
        <dbReference type="ARBA" id="ARBA00022475"/>
    </source>
</evidence>
<dbReference type="InterPro" id="IPR000515">
    <property type="entry name" value="MetI-like"/>
</dbReference>
<dbReference type="Proteomes" id="UP001597229">
    <property type="component" value="Unassembled WGS sequence"/>
</dbReference>
<comment type="similarity">
    <text evidence="8">Belongs to the binding-protein-dependent transport system permease family.</text>
</comment>
<evidence type="ECO:0000256" key="4">
    <source>
        <dbReference type="ARBA" id="ARBA00022519"/>
    </source>
</evidence>
<comment type="subcellular location">
    <subcellularLocation>
        <location evidence="1">Cell inner membrane</location>
        <topology evidence="1">Multi-pass membrane protein</topology>
    </subcellularLocation>
    <subcellularLocation>
        <location evidence="8">Cell membrane</location>
        <topology evidence="8">Multi-pass membrane protein</topology>
    </subcellularLocation>
</comment>
<name>A0ABW3VXW6_9ACTN</name>
<dbReference type="EMBL" id="JBHTLX010000005">
    <property type="protein sequence ID" value="MFD1246733.1"/>
    <property type="molecule type" value="Genomic_DNA"/>
</dbReference>
<organism evidence="10 11">
    <name type="scientific">Nocardioides ginsengisoli</name>
    <dbReference type="NCBI Taxonomy" id="363868"/>
    <lineage>
        <taxon>Bacteria</taxon>
        <taxon>Bacillati</taxon>
        <taxon>Actinomycetota</taxon>
        <taxon>Actinomycetes</taxon>
        <taxon>Propionibacteriales</taxon>
        <taxon>Nocardioidaceae</taxon>
        <taxon>Nocardioides</taxon>
    </lineage>
</organism>
<evidence type="ECO:0000256" key="7">
    <source>
        <dbReference type="ARBA" id="ARBA00023136"/>
    </source>
</evidence>
<feature type="domain" description="ABC transmembrane type-1" evidence="9">
    <location>
        <begin position="46"/>
        <end position="234"/>
    </location>
</feature>